<feature type="region of interest" description="Disordered" evidence="1">
    <location>
        <begin position="216"/>
        <end position="237"/>
    </location>
</feature>
<comment type="caution">
    <text evidence="2">The sequence shown here is derived from an EMBL/GenBank/DDBJ whole genome shotgun (WGS) entry which is preliminary data.</text>
</comment>
<organism evidence="2 3">
    <name type="scientific">Sporocytophaga myxococcoides</name>
    <dbReference type="NCBI Taxonomy" id="153721"/>
    <lineage>
        <taxon>Bacteria</taxon>
        <taxon>Pseudomonadati</taxon>
        <taxon>Bacteroidota</taxon>
        <taxon>Cytophagia</taxon>
        <taxon>Cytophagales</taxon>
        <taxon>Cytophagaceae</taxon>
        <taxon>Sporocytophaga</taxon>
    </lineage>
</organism>
<dbReference type="OrthoDB" id="9814627at2"/>
<dbReference type="eggNOG" id="COG3188">
    <property type="taxonomic scope" value="Bacteria"/>
</dbReference>
<evidence type="ECO:0000256" key="1">
    <source>
        <dbReference type="SAM" id="MobiDB-lite"/>
    </source>
</evidence>
<dbReference type="RefSeq" id="WP_156140597.1">
    <property type="nucleotide sequence ID" value="NZ_BBLT01000005.1"/>
</dbReference>
<dbReference type="EMBL" id="BBLT01000005">
    <property type="protein sequence ID" value="GAL85639.1"/>
    <property type="molecule type" value="Genomic_DNA"/>
</dbReference>
<name>A0A098LGP5_9BACT</name>
<dbReference type="STRING" id="153721.MYP_2868"/>
<gene>
    <name evidence="2" type="ORF">MYP_2868</name>
</gene>
<protein>
    <submittedName>
        <fullName evidence="2">Uncharacterized protein</fullName>
    </submittedName>
</protein>
<accession>A0A098LGP5</accession>
<evidence type="ECO:0000313" key="3">
    <source>
        <dbReference type="Proteomes" id="UP000030185"/>
    </source>
</evidence>
<proteinExistence type="predicted"/>
<dbReference type="Proteomes" id="UP000030185">
    <property type="component" value="Unassembled WGS sequence"/>
</dbReference>
<evidence type="ECO:0000313" key="2">
    <source>
        <dbReference type="EMBL" id="GAL85639.1"/>
    </source>
</evidence>
<sequence>MKIIRRYKRPLGVLFTLLFLNQLFFPMVSYAITGNNNMPEYRSFEPVATTNMVSTFDGGFTYNIPVLEVPNGYPITLSYHSNDVNNEAQASWVGLGWTLNPGAINRVKRGFPDEFNNNQVTYHSKMPKNWTVTAGSGAGFEITGKNIFATLGISLGMSARYNNYNGFGTAITGGVNGLGGLASLNFNYSQGRFGFSPEINPGALLSRYLNRKLNGVKDKPTTESTPQDAKAEAEKPEEVKYDPIKEASNNIKASLAKIEKNRNSPHIGFGAGNSGGGSGHGFMYSPPVSFPTTVTPYQGLAVRLKAELGLNMLPAHVDPNFDVHGSYVEQKNVDFTTNQVYGYLHSEDALANNTSMMDYSTENEKMFEKRDKFLSIPLPNNDIYSVTGEALGGTFRPFRAEFGHYRKNFVKSETFSINTGGDFSLPVIPSPPYNLEYTAGANLGMDYQSLSVGDWSANGGKTFNGVNDFAESDENFFFRFSSDMGGSVDFTKYKEKPTDIGFKYNDDKYSPKLIRQGLEAYLDYGDYKGQVKLDERIGRSSYISQHTFRDFNALGKNNIRYKVYERNLKILKASPTNTYNTSSLVDYHANTSRYNQDGIAEFATYNADGVRYVYGLPLHTRNEKSMNYSLLPSEIDVDDLNENGLIAQVTSSNVHANAKRRLGYESSATYATQYLLTQITSPDYVDRNYDGPTTDDFGSYSKFNYVRVAGGNENTDIWYPYRTPHSGVSYDYGSLSEKNDNMGGYEYGEKELYYLRSICSKTHVAVFTLEDRKDAISPKLAGNLSDPYNDILKGSSTSASTIKQKCLSRIDLYAISDCNEIKDNSGKSTGIWEPKSGAVSIKTVRFHYSYQLCQGLKNTENSGGKLTLEKLWFEYEGKLTSKISPYVFKYQYPKSNEVNYTGKYSTFYDNYGGNSSLIENPNYNVLNSDRWGNYRNYSDMDSRYGTLARFFPFVDQKPSTSFDPAAWCLKRIILPSGGEIHVQYEQNDYQYVQDKRAMIMIPLDAATPNTSEGDNGKKYYLDLAKVGINLGAFGSDDKKALVHELFAPVKSERLFFNILYKLIGRGVPDINTTNSEYIEGYARIMGYGIDNGKAFFTFKEKGINPTGTDAFYEQVDYGNTNSKRELPQKVCKDFYKSQRRGKVDGGKSAMEDESSIADKIYGFIDLMQQIAEQSVETDICAQMDPEMSFVRLQSPYKKLGGGVRVKRLLMYDYDSNVSTEPSVYGNEYIYTTKDESGKVISSGVATNEPAAGRRESPLVNPLPKDEQTKMEALLYGRDMYSQEGPLGEGLLPSASIGYSKVTIKNIHQGLTSTGYEVHEFYTCKDFPFKADYTTLEQLNKTKLGISASGSSGGNSVGGGYSRHNPYMSQGYLFLINEMHGQVKRVAKYGKYETDQAAPVAEEIYEYYLPGEQVKMMDESMAIESGYLGKESEILGEGRTVADIMLGGDIGVDVSFGVYILPYPPVTTPLPISTAFSFNAYVNEQILHTHVVSKIIRYPAIVKRVTNIADGVRHVTENMVLDKFTGVPVVTKSYDDFNYAYLDQDIKASWNYKNMRPVSTNERLKLTGIFVKGTDKDPATGSDIDYLSMNLGAAAGCASIDNFVRGDFLEITKSNTIALYHVSDLDYENNRLVIAKSALNTGTLNNNDPVNIDVIKSGYTNQLSSKSGHIRFHDMTNPFTMNPPAKDADIDSLLTKLNNALTSGSSPATITKSTLPSTLMLKDPVTGGCIKANELPDDLYITKEAGSVKVEIGKAHQDGTKTVVKIPNSNKNPHQLVKDLNDFLNLIWGYKIANSYPYQAQRNNLLGGNYYRFYERPKAPLPFQGIYDLYNDKVYSNINGSSSSITFNNLFYLGDFAGAFAGSTAQDFANSILRITCKTGNVSIYSHLIPTPDVELNTTGTPKPYDHIYGLFGLRTAADVYHGLQVEQLYRAYKYDYRNTLYRLLTTPHTEIIGYFSQDDEGYLCYNKLIQNKEVETKKFCLRFYTEEQVPIIIPAKCSSPLVRSSGAVGTFSYNEKLGYIQYSDGVGCPQNVNCLKVCPKLPKPQETTNVVEASVSTYSDDWSYNASDYPKPSSTLTLNSYEAALKGKWRVQDAHVYRKNKDGYYEYANFNKGRFDLVMFNWANSSVNDPNKWVKTSTITSYSPNGSPLEDKNILNIYSASKFGYNNTLPVLVAQNAKKGNVAFESFENLYGSYFENGLTYTSSAGTTSATVSHTGSKSISLKPNASFKIADIEKEGQVSSEGVLVRAWIKPNKSKPLLDGKVTVVYGSNNSVTMSKVSGSGEWELYEGLISASQIISSNLGLTGNRFPVYIRISDPKNEYVQGDIYLDDIRVQPMQSEMVCYVYDKAQRLLATFDDQHFALVFEYNAEGVLVRKLKETIRGLKTISETQYNEKGVLR</sequence>
<keyword evidence="3" id="KW-1185">Reference proteome</keyword>
<reference evidence="2 3" key="1">
    <citation type="submission" date="2014-09" db="EMBL/GenBank/DDBJ databases">
        <title>Sporocytophaga myxococcoides PG-01 genome sequencing.</title>
        <authorList>
            <person name="Liu L."/>
            <person name="Gao P.J."/>
            <person name="Chen G.J."/>
            <person name="Wang L.S."/>
        </authorList>
    </citation>
    <scope>NUCLEOTIDE SEQUENCE [LARGE SCALE GENOMIC DNA]</scope>
    <source>
        <strain evidence="2 3">PG-01</strain>
    </source>
</reference>